<dbReference type="RefSeq" id="WP_109460897.1">
    <property type="nucleotide sequence ID" value="NZ_QFBC01000014.1"/>
</dbReference>
<sequence length="2191" mass="240837">MTLNPIIHCLVDPEPQAFHAVDLTATYAVNLSFEVQTDLTTFDQAEEDDAHAKFRNILAALSSTSLHVFKIDLASAPRTVSPADVELEPRTISAPQIVSDEGDVIAWLEKHTPSLGAAYWTSRNDAFDPDLTVDAEKAGASSRLRAAQAWNAPAGHMQGLTHLLQVKDHQKDGVFVVLPFFGDVLDVPQIQVITHETTPGQWHDAAIDCTYDVLGGLGSWTCRTNLIGRVDGNPIIPAPPTFPVSDVLTDEGFMKMNRDAEEIHRFLRMFEARAGSIMSSADALRDNGPHEEFDLEALMGFSTSSTSPATYHWGKTIWYVVSSLLAALDNHILSLLKPVHDVEGWKPDPKSEGEVLAPFVTAILEELKNFDDYAVIDGQTVALATRNALIDFCPLIRYGDNKTRDAVVDTLLKIYDLSPATTRDGYLNPTDTDNLIASMLGAFRAPGHDVVPEEASHVVADLMGKSIETLSASLTNLEQTLQDESGSERALIRLFESIEPTVPNNSPVPADQRLAHRIAVALLRLMPSKDPSSPPDTNLVGAINTGWENYKALLNGPFNGAEAIRRAVSASFVSALLKTARDFQIPIPVANLYGLMAEANFFRWRLLGPEDRRASCFHALTLPLTITDSDFRPDFERMGQRLKEAYQDAIAPVVAAPKDRQRFMPDSFPLPLPIQIASGIDGSEFDEFAKSYNGICVAVRRLDEDPKWAYANLADLRWRAPQVTGRHNLDKGADVSGALHPMMPAIADGRAMMFIEYEGFPFADAASASRMNDDASFTAMPFYTPAPHEFPVKDQFALLPRLAYGLGFESFSFAVSNAGVLPPGLQKSNDEPWLPRPDIESAFDGPWERPDILFLRYERRTAIARMSVIEQPDPGKPRRLGESIVGVHPLCGDYPRLGVVADQDAPGTIDLFRDGDGLPRMYIPNNFKGNLDWRLAELEWGGDAPSTLTLSLYSKAPDDPSDKGLELRVNAALQSLSDLRVVASNLNGRRVRLYSGDIEVAANSIDLPDDVEYFWLRIELSSSGQASSLSFDQPEDRRPSEDEAPLLLLRPNNDVWRQDLPNTTKLRASTPRVGYLDFMRWMSNSSLRDEAYRDGGDQFERILLLAYLMRHLDAGLAQFLDNLPDPAVDAIRVELMTTDRLFGQAEAAVQRFGNLRGRLATFVKEAIPNIVAGWEARRRARLNAQLDGQRRDLPLCTPSELREQIFKPLDELFTFQITTIASGPFSLSGGSEAPAGRVVMTATLPEGSVAQISMHSEVSELHFIPRNDVSVIHQGMKQYAKRKTTDGYLLFPSAAVRIETIYDYVEVPGLPTWIEAAGRMIEAVPIAGVRRFDIATTRNLKAGVERDLWRLISEIDITTQRWRISGRPIYHFVQPRKYRLDETNSGPALPLIWTAADNRLAQFESEAFFDRPEIDSQTITQRVAPLGTPTVLQQHPWDSPSATYFRHRFTLRSRYAGALRSGAKRSVDAWLPKRARIRKEDGWTMRVAMLADPSRLILTRPQLRALIPQTTAPGGESSKRPIPPIAAILQEPPFSRGGLADRIAPELKTGFGYGFEKQSEDDEAAHRPAPPVEILDSRKEIGPNPQLDYKPFDIEKVLGLTLQGEGPLGLTFDLPDAPAPAFVNSMLSLRPISLTGAEPPLEEALMAVTMRRYLDPHWLYGADETDTPDPVLAADKTTWIDLTEISGPSVKLSYLPKDGDQAFPVAEIKVEDVKGSERYVVTAWKEPIDKVKGYAALYVPIASVEKAQVARLSILHQPIAAGRFSTSILASLQSVNVSDGESGAPLVLASFEWSGPEAVAIIDVEHDGARIPASKPSSLRIEGAVCSCLGTMASATTSLRWTQLSRDFEVVNAIGQAIEDDDRPVAKPFGYHDVIAAISNDEITFDLLNGDQKIAICPSTFGNRYPAHVHRHIGFITTRTLPEMGRPVEVFCRKGLAGGQGTHLLGSLKGDEQAVRIVEFETPASIVCDSRLSSIPNTYKSAYFDLVRTGYRESGCIVITIRFVGSSQHLDQFKRFKVKLGQPLKAGGEVVFDFTTAEKSPAGAKLILRSQQNSEQVIIEGWMSQADGIEKRIPDPEPAVLDLSGLLPGFWLEINADTDGGKGEPEFWADISILHSNKEKFPTTAQAAAGAVPPAPTAGPPIDLDFDWLFSVQEGDASALVAPAGLAGMSEAQARIISVSPPIPILPAGSH</sequence>
<name>A0A2U2DKA0_9HYPH</name>
<keyword evidence="2" id="KW-1185">Reference proteome</keyword>
<evidence type="ECO:0000313" key="1">
    <source>
        <dbReference type="EMBL" id="PWE53728.1"/>
    </source>
</evidence>
<evidence type="ECO:0000313" key="2">
    <source>
        <dbReference type="Proteomes" id="UP000245252"/>
    </source>
</evidence>
<proteinExistence type="predicted"/>
<organism evidence="1 2">
    <name type="scientific">Metarhizobium album</name>
    <dbReference type="NCBI Taxonomy" id="2182425"/>
    <lineage>
        <taxon>Bacteria</taxon>
        <taxon>Pseudomonadati</taxon>
        <taxon>Pseudomonadota</taxon>
        <taxon>Alphaproteobacteria</taxon>
        <taxon>Hyphomicrobiales</taxon>
        <taxon>Rhizobiaceae</taxon>
        <taxon>Metarhizobium</taxon>
    </lineage>
</organism>
<dbReference type="EMBL" id="QFBC01000014">
    <property type="protein sequence ID" value="PWE53728.1"/>
    <property type="molecule type" value="Genomic_DNA"/>
</dbReference>
<protein>
    <submittedName>
        <fullName evidence="1">Uncharacterized protein</fullName>
    </submittedName>
</protein>
<gene>
    <name evidence="1" type="ORF">DEM27_24645</name>
</gene>
<accession>A0A2U2DKA0</accession>
<comment type="caution">
    <text evidence="1">The sequence shown here is derived from an EMBL/GenBank/DDBJ whole genome shotgun (WGS) entry which is preliminary data.</text>
</comment>
<reference evidence="1 2" key="1">
    <citation type="submission" date="2018-05" db="EMBL/GenBank/DDBJ databases">
        <title>The draft genome of strain NS-104.</title>
        <authorList>
            <person name="Hang P."/>
            <person name="Jiang J."/>
        </authorList>
    </citation>
    <scope>NUCLEOTIDE SEQUENCE [LARGE SCALE GENOMIC DNA]</scope>
    <source>
        <strain evidence="1 2">NS-104</strain>
    </source>
</reference>
<dbReference type="Proteomes" id="UP000245252">
    <property type="component" value="Unassembled WGS sequence"/>
</dbReference>
<dbReference type="OrthoDB" id="8166552at2"/>